<feature type="transmembrane region" description="Helical" evidence="1">
    <location>
        <begin position="226"/>
        <end position="244"/>
    </location>
</feature>
<dbReference type="EMBL" id="JROO01000068">
    <property type="protein sequence ID" value="KIH96435.1"/>
    <property type="molecule type" value="Genomic_DNA"/>
</dbReference>
<reference evidence="3" key="1">
    <citation type="journal article" date="2015" name="Chem. Biol.">
        <title>Structure, bioactivity, and resistance mechanism of streptomonomicin, an unusual lasso Peptide from an understudied halophilic actinomycete.</title>
        <authorList>
            <person name="Metelev M."/>
            <person name="Tietz J.I."/>
            <person name="Melby J.O."/>
            <person name="Blair P.M."/>
            <person name="Zhu L."/>
            <person name="Livnat I."/>
            <person name="Severinov K."/>
            <person name="Mitchell D.A."/>
        </authorList>
    </citation>
    <scope>NUCLEOTIDE SEQUENCE [LARGE SCALE GENOMIC DNA]</scope>
    <source>
        <strain evidence="3">YIM 90003</strain>
    </source>
</reference>
<comment type="caution">
    <text evidence="2">The sequence shown here is derived from an EMBL/GenBank/DDBJ whole genome shotgun (WGS) entry which is preliminary data.</text>
</comment>
<gene>
    <name evidence="2" type="ORF">LP52_24990</name>
</gene>
<feature type="transmembrane region" description="Helical" evidence="1">
    <location>
        <begin position="175"/>
        <end position="195"/>
    </location>
</feature>
<dbReference type="AlphaFoldDB" id="A0A0C2JBR0"/>
<accession>A0A0C2JBR0</accession>
<dbReference type="OrthoDB" id="3436952at2"/>
<proteinExistence type="predicted"/>
<protein>
    <submittedName>
        <fullName evidence="2">Uncharacterized protein</fullName>
    </submittedName>
</protein>
<feature type="transmembrane region" description="Helical" evidence="1">
    <location>
        <begin position="150"/>
        <end position="169"/>
    </location>
</feature>
<keyword evidence="3" id="KW-1185">Reference proteome</keyword>
<keyword evidence="1" id="KW-0472">Membrane</keyword>
<evidence type="ECO:0000256" key="1">
    <source>
        <dbReference type="SAM" id="Phobius"/>
    </source>
</evidence>
<organism evidence="2 3">
    <name type="scientific">Streptomonospora alba</name>
    <dbReference type="NCBI Taxonomy" id="183763"/>
    <lineage>
        <taxon>Bacteria</taxon>
        <taxon>Bacillati</taxon>
        <taxon>Actinomycetota</taxon>
        <taxon>Actinomycetes</taxon>
        <taxon>Streptosporangiales</taxon>
        <taxon>Nocardiopsidaceae</taxon>
        <taxon>Streptomonospora</taxon>
    </lineage>
</organism>
<name>A0A0C2JBR0_9ACTN</name>
<sequence>MTTPEPAEKPTDEEPVLSHSLPYRSEVALRLARLYREEIVEAARIIRDECGHVEIDFHDDRRTRGASPEAFAAFANTDVGPERLERLTISGRRGTTALSLDITRVEASVVLEEPTNSTRWAAEQLRRLCSPKRGFLRGSMPWKRRLIRRMSIFVLIALAIPLVFGIVLIQLVGGFMFVVTYLLFTVVFCVMLIAWQGTRYLLVSPNVVINAPRAERPTWWERHRKDVLLTLVSGTIGGVIGYFVNQLPPL</sequence>
<dbReference type="RefSeq" id="WP_040276874.1">
    <property type="nucleotide sequence ID" value="NZ_JROO01000068.1"/>
</dbReference>
<keyword evidence="1" id="KW-1133">Transmembrane helix</keyword>
<evidence type="ECO:0000313" key="2">
    <source>
        <dbReference type="EMBL" id="KIH96435.1"/>
    </source>
</evidence>
<dbReference type="Proteomes" id="UP000031675">
    <property type="component" value="Unassembled WGS sequence"/>
</dbReference>
<keyword evidence="1" id="KW-0812">Transmembrane</keyword>
<evidence type="ECO:0000313" key="3">
    <source>
        <dbReference type="Proteomes" id="UP000031675"/>
    </source>
</evidence>